<gene>
    <name evidence="2" type="ORF">C7477_12142</name>
</gene>
<reference evidence="2 3" key="1">
    <citation type="submission" date="2018-06" db="EMBL/GenBank/DDBJ databases">
        <title>Genomic Encyclopedia of Type Strains, Phase III (KMG-III): the genomes of soil and plant-associated and newly described type strains.</title>
        <authorList>
            <person name="Whitman W."/>
        </authorList>
    </citation>
    <scope>NUCLEOTIDE SEQUENCE [LARGE SCALE GENOMIC DNA]</scope>
    <source>
        <strain evidence="2 3">ORS 1419</strain>
    </source>
</reference>
<dbReference type="EMBL" id="QJTF01000021">
    <property type="protein sequence ID" value="PYE86677.1"/>
    <property type="molecule type" value="Genomic_DNA"/>
</dbReference>
<dbReference type="AlphaFoldDB" id="A0A318SZ84"/>
<keyword evidence="1" id="KW-0812">Transmembrane</keyword>
<evidence type="ECO:0000256" key="1">
    <source>
        <dbReference type="SAM" id="Phobius"/>
    </source>
</evidence>
<protein>
    <submittedName>
        <fullName evidence="2">Uncharacterized protein</fullName>
    </submittedName>
</protein>
<proteinExistence type="predicted"/>
<organism evidence="2 3">
    <name type="scientific">Phyllobacterium leguminum</name>
    <dbReference type="NCBI Taxonomy" id="314237"/>
    <lineage>
        <taxon>Bacteria</taxon>
        <taxon>Pseudomonadati</taxon>
        <taxon>Pseudomonadota</taxon>
        <taxon>Alphaproteobacteria</taxon>
        <taxon>Hyphomicrobiales</taxon>
        <taxon>Phyllobacteriaceae</taxon>
        <taxon>Phyllobacterium</taxon>
    </lineage>
</organism>
<sequence>MDAIRGRTSSLFHKAAIQGANEAPYVDIVRASRQKALLSPWLLMPVIFATIASLIILFRTTVPISFRSELFVSSVTPPVAGRCNDGELNPLQVWESRVPPEFATTIRVGDRVTVQFSPVWKINLADATIAAIQSPQVASSFSLAFICMPIRSLGEHPVSGQAHAFFTIRRLRLIDLLLGKKTLGS</sequence>
<accession>A0A318SZ84</accession>
<dbReference type="Proteomes" id="UP000247454">
    <property type="component" value="Unassembled WGS sequence"/>
</dbReference>
<feature type="transmembrane region" description="Helical" evidence="1">
    <location>
        <begin position="38"/>
        <end position="58"/>
    </location>
</feature>
<evidence type="ECO:0000313" key="2">
    <source>
        <dbReference type="EMBL" id="PYE86677.1"/>
    </source>
</evidence>
<name>A0A318SZ84_9HYPH</name>
<keyword evidence="3" id="KW-1185">Reference proteome</keyword>
<keyword evidence="1" id="KW-1133">Transmembrane helix</keyword>
<keyword evidence="1" id="KW-0472">Membrane</keyword>
<evidence type="ECO:0000313" key="3">
    <source>
        <dbReference type="Proteomes" id="UP000247454"/>
    </source>
</evidence>
<comment type="caution">
    <text evidence="2">The sequence shown here is derived from an EMBL/GenBank/DDBJ whole genome shotgun (WGS) entry which is preliminary data.</text>
</comment>